<accession>A0A0J8D8T9</accession>
<reference evidence="1 2" key="1">
    <citation type="submission" date="2015-06" db="EMBL/GenBank/DDBJ databases">
        <title>Draft genome sequence of the purine-degrading Clostridium cylindrosporum HC-1 (DSM 605).</title>
        <authorList>
            <person name="Poehlein A."/>
            <person name="Schiel-Bengelsdorf B."/>
            <person name="Bengelsdorf F."/>
            <person name="Daniel R."/>
            <person name="Duerre P."/>
        </authorList>
    </citation>
    <scope>NUCLEOTIDE SEQUENCE [LARGE SCALE GENOMIC DNA]</scope>
    <source>
        <strain evidence="1 2">DSM 605</strain>
    </source>
</reference>
<keyword evidence="2" id="KW-1185">Reference proteome</keyword>
<comment type="caution">
    <text evidence="1">The sequence shown here is derived from an EMBL/GenBank/DDBJ whole genome shotgun (WGS) entry which is preliminary data.</text>
</comment>
<dbReference type="EMBL" id="LFVU01000024">
    <property type="protein sequence ID" value="KMT22292.1"/>
    <property type="molecule type" value="Genomic_DNA"/>
</dbReference>
<organism evidence="1 2">
    <name type="scientific">Clostridium cylindrosporum DSM 605</name>
    <dbReference type="NCBI Taxonomy" id="1121307"/>
    <lineage>
        <taxon>Bacteria</taxon>
        <taxon>Bacillati</taxon>
        <taxon>Bacillota</taxon>
        <taxon>Clostridia</taxon>
        <taxon>Eubacteriales</taxon>
        <taxon>Clostridiaceae</taxon>
        <taxon>Clostridium</taxon>
    </lineage>
</organism>
<evidence type="ECO:0000313" key="1">
    <source>
        <dbReference type="EMBL" id="KMT22292.1"/>
    </source>
</evidence>
<dbReference type="Proteomes" id="UP000036756">
    <property type="component" value="Unassembled WGS sequence"/>
</dbReference>
<evidence type="ECO:0000313" key="2">
    <source>
        <dbReference type="Proteomes" id="UP000036756"/>
    </source>
</evidence>
<sequence length="166" mass="17321">MSIISYQDNIGISPGTSGPVAVPPQTINIQGQSEVFGNKFTFWQGQPTNPGVGDDLGFTLVFGNYGETDFPAGGVDATVEDTLTVPAGVTLELKSVSLPPSFIIGTWDGVAFTPLTLGQTFVGAPVNGTVYTLQLRQGPLSNEVPNFALTENSVYSVGLLLNVVGI</sequence>
<dbReference type="AlphaFoldDB" id="A0A0J8D8T9"/>
<dbReference type="RefSeq" id="WP_048570373.1">
    <property type="nucleotide sequence ID" value="NZ_LFVU01000024.1"/>
</dbReference>
<dbReference type="PATRIC" id="fig|1121307.3.peg.1922"/>
<name>A0A0J8D8T9_CLOCY</name>
<gene>
    <name evidence="1" type="ORF">CLCY_4c02650</name>
</gene>
<proteinExistence type="predicted"/>
<dbReference type="OrthoDB" id="1914174at2"/>
<protein>
    <submittedName>
        <fullName evidence="1">Uncharacterized protein</fullName>
    </submittedName>
</protein>